<dbReference type="PROSITE" id="PS51257">
    <property type="entry name" value="PROKAR_LIPOPROTEIN"/>
    <property type="match status" value="1"/>
</dbReference>
<dbReference type="Proteomes" id="UP000198521">
    <property type="component" value="Unassembled WGS sequence"/>
</dbReference>
<evidence type="ECO:0000313" key="2">
    <source>
        <dbReference type="Proteomes" id="UP000198521"/>
    </source>
</evidence>
<organism evidence="1 2">
    <name type="scientific">Aquimarina amphilecti</name>
    <dbReference type="NCBI Taxonomy" id="1038014"/>
    <lineage>
        <taxon>Bacteria</taxon>
        <taxon>Pseudomonadati</taxon>
        <taxon>Bacteroidota</taxon>
        <taxon>Flavobacteriia</taxon>
        <taxon>Flavobacteriales</taxon>
        <taxon>Flavobacteriaceae</taxon>
        <taxon>Aquimarina</taxon>
    </lineage>
</organism>
<keyword evidence="2" id="KW-1185">Reference proteome</keyword>
<reference evidence="1 2" key="1">
    <citation type="submission" date="2016-10" db="EMBL/GenBank/DDBJ databases">
        <authorList>
            <person name="de Groot N.N."/>
        </authorList>
    </citation>
    <scope>NUCLEOTIDE SEQUENCE [LARGE SCALE GENOMIC DNA]</scope>
    <source>
        <strain evidence="1 2">DSM 25232</strain>
    </source>
</reference>
<evidence type="ECO:0000313" key="1">
    <source>
        <dbReference type="EMBL" id="SEL16613.1"/>
    </source>
</evidence>
<sequence>MKMNHNILKGILCVLFASFILSCNKEEIESSALQFNTSKEAEEVTSMFSMDARIASLYALQYAKAIDPDFRFVPGTPKTPKFITGKGVASFIDLNELPIEREEISFIKEILYKEDSRAILIQEVYDRKNQAKVNVLYIPYPTEVNVPKDYVFQDGVLIDDFQAAYLPPYLWASIGLDGAGSYCSCTITLRNFNTLCSACPDLSTNFLTVFEDYFEGDDIDNYDEVLNNSIAIDKVPIGGSIFNL</sequence>
<accession>A0A1H7MZG9</accession>
<dbReference type="AlphaFoldDB" id="A0A1H7MZG9"/>
<dbReference type="EMBL" id="FOAB01000003">
    <property type="protein sequence ID" value="SEL16613.1"/>
    <property type="molecule type" value="Genomic_DNA"/>
</dbReference>
<dbReference type="STRING" id="1038014.SAMN04487910_1912"/>
<proteinExistence type="predicted"/>
<gene>
    <name evidence="1" type="ORF">SAMN04487910_1912</name>
</gene>
<name>A0A1H7MZG9_AQUAM</name>
<protein>
    <submittedName>
        <fullName evidence="1">Uncharacterized protein</fullName>
    </submittedName>
</protein>